<dbReference type="EMBL" id="PDNC01000108">
    <property type="protein sequence ID" value="PGG98989.1"/>
    <property type="molecule type" value="Genomic_DNA"/>
</dbReference>
<evidence type="ECO:0000313" key="2">
    <source>
        <dbReference type="Proteomes" id="UP000224080"/>
    </source>
</evidence>
<keyword evidence="2" id="KW-1185">Reference proteome</keyword>
<comment type="caution">
    <text evidence="1">The sequence shown here is derived from an EMBL/GenBank/DDBJ whole genome shotgun (WGS) entry which is preliminary data.</text>
</comment>
<accession>A0A2B7WQY6</accession>
<name>A0A2B7WQY6_9EURO</name>
<dbReference type="Proteomes" id="UP000224080">
    <property type="component" value="Unassembled WGS sequence"/>
</dbReference>
<reference evidence="1 2" key="1">
    <citation type="submission" date="2017-10" db="EMBL/GenBank/DDBJ databases">
        <title>Comparative genomics in systemic dimorphic fungi from Ajellomycetaceae.</title>
        <authorList>
            <person name="Munoz J.F."/>
            <person name="Mcewen J.G."/>
            <person name="Clay O.K."/>
            <person name="Cuomo C.A."/>
        </authorList>
    </citation>
    <scope>NUCLEOTIDE SEQUENCE [LARGE SCALE GENOMIC DNA]</scope>
    <source>
        <strain evidence="1 2">UAMH130</strain>
    </source>
</reference>
<evidence type="ECO:0000313" key="1">
    <source>
        <dbReference type="EMBL" id="PGG98989.1"/>
    </source>
</evidence>
<proteinExistence type="predicted"/>
<gene>
    <name evidence="1" type="ORF">GX51_06486</name>
</gene>
<dbReference type="AlphaFoldDB" id="A0A2B7WQY6"/>
<protein>
    <submittedName>
        <fullName evidence="1">Uncharacterized protein</fullName>
    </submittedName>
</protein>
<organism evidence="1 2">
    <name type="scientific">Blastomyces parvus</name>
    <dbReference type="NCBI Taxonomy" id="2060905"/>
    <lineage>
        <taxon>Eukaryota</taxon>
        <taxon>Fungi</taxon>
        <taxon>Dikarya</taxon>
        <taxon>Ascomycota</taxon>
        <taxon>Pezizomycotina</taxon>
        <taxon>Eurotiomycetes</taxon>
        <taxon>Eurotiomycetidae</taxon>
        <taxon>Onygenales</taxon>
        <taxon>Ajellomycetaceae</taxon>
        <taxon>Blastomyces</taxon>
    </lineage>
</organism>
<sequence length="68" mass="7571">MACRTYVEIEEASTRITVESPVNGLSLDGEWCHAHFHVSTKVISLASPLKLTRGKHDQIEDFVSKEAT</sequence>